<keyword evidence="4 5" id="KW-0408">Iron</keyword>
<feature type="binding site" description="distal binding residue" evidence="5">
    <location>
        <position position="102"/>
    </location>
    <ligand>
        <name>heme</name>
        <dbReference type="ChEBI" id="CHEBI:30413"/>
    </ligand>
    <ligandPart>
        <name>Fe</name>
        <dbReference type="ChEBI" id="CHEBI:18248"/>
    </ligandPart>
</feature>
<evidence type="ECO:0000256" key="4">
    <source>
        <dbReference type="ARBA" id="ARBA00023004"/>
    </source>
</evidence>
<evidence type="ECO:0000313" key="8">
    <source>
        <dbReference type="Proteomes" id="UP001239782"/>
    </source>
</evidence>
<dbReference type="GO" id="GO:0019825">
    <property type="term" value="F:oxygen binding"/>
    <property type="evidence" value="ECO:0007669"/>
    <property type="project" value="InterPro"/>
</dbReference>
<dbReference type="KEGG" id="plei:Q9312_02425"/>
<evidence type="ECO:0000256" key="6">
    <source>
        <dbReference type="SAM" id="SignalP"/>
    </source>
</evidence>
<name>A0AA51X7E3_9GAMM</name>
<evidence type="ECO:0000313" key="7">
    <source>
        <dbReference type="EMBL" id="WMS87791.1"/>
    </source>
</evidence>
<keyword evidence="8" id="KW-1185">Reference proteome</keyword>
<evidence type="ECO:0000256" key="2">
    <source>
        <dbReference type="ARBA" id="ARBA00022617"/>
    </source>
</evidence>
<dbReference type="PROSITE" id="PS51257">
    <property type="entry name" value="PROKAR_LIPOPROTEIN"/>
    <property type="match status" value="1"/>
</dbReference>
<keyword evidence="2 5" id="KW-0349">Heme</keyword>
<dbReference type="GO" id="GO:0020037">
    <property type="term" value="F:heme binding"/>
    <property type="evidence" value="ECO:0007669"/>
    <property type="project" value="InterPro"/>
</dbReference>
<feature type="chain" id="PRO_5041299707" evidence="6">
    <location>
        <begin position="27"/>
        <end position="150"/>
    </location>
</feature>
<keyword evidence="1" id="KW-0813">Transport</keyword>
<dbReference type="InterPro" id="IPR009050">
    <property type="entry name" value="Globin-like_sf"/>
</dbReference>
<keyword evidence="6" id="KW-0732">Signal</keyword>
<dbReference type="CDD" id="cd00454">
    <property type="entry name" value="TrHb1_N"/>
    <property type="match status" value="1"/>
</dbReference>
<sequence>MRLSYKQVYRVIFATSILWISSCAHLGKSDADAPTLYAKLGGSQGVSRLVDQLIKNIGSDQQIFHYFAESNVTHFRRGLELHFCSISDGPCTYDGDSMQDIHSGMHINEADFNHLVELLVNAMQTLDYSTSTQNQLLSRLAPLRGEVIEI</sequence>
<dbReference type="AlphaFoldDB" id="A0AA51X7E3"/>
<gene>
    <name evidence="7" type="ORF">Q9312_02425</name>
</gene>
<dbReference type="Gene3D" id="1.10.490.10">
    <property type="entry name" value="Globins"/>
    <property type="match status" value="1"/>
</dbReference>
<dbReference type="Pfam" id="PF01152">
    <property type="entry name" value="Bac_globin"/>
    <property type="match status" value="1"/>
</dbReference>
<dbReference type="InterPro" id="IPR012292">
    <property type="entry name" value="Globin/Proto"/>
</dbReference>
<evidence type="ECO:0000256" key="5">
    <source>
        <dbReference type="PIRSR" id="PIRSR601486-1"/>
    </source>
</evidence>
<protein>
    <submittedName>
        <fullName evidence="7">Group 1 truncated hemoglobin</fullName>
    </submittedName>
</protein>
<dbReference type="InterPro" id="IPR001486">
    <property type="entry name" value="Hemoglobin_trunc"/>
</dbReference>
<accession>A0AA51X7E3</accession>
<proteinExistence type="predicted"/>
<dbReference type="Proteomes" id="UP001239782">
    <property type="component" value="Chromosome"/>
</dbReference>
<evidence type="ECO:0000256" key="1">
    <source>
        <dbReference type="ARBA" id="ARBA00022448"/>
    </source>
</evidence>
<reference evidence="7 8" key="1">
    <citation type="submission" date="2023-08" db="EMBL/GenBank/DDBJ databases">
        <title>Pleionea litopenaei sp. nov., isolated from stomach of juvenile Litopenaeus vannamei.</title>
        <authorList>
            <person name="Rho A.M."/>
            <person name="Hwang C.Y."/>
        </authorList>
    </citation>
    <scope>NUCLEOTIDE SEQUENCE [LARGE SCALE GENOMIC DNA]</scope>
    <source>
        <strain evidence="7 8">HL-JVS1</strain>
    </source>
</reference>
<dbReference type="RefSeq" id="WP_309202946.1">
    <property type="nucleotide sequence ID" value="NZ_CP133548.1"/>
</dbReference>
<feature type="signal peptide" evidence="6">
    <location>
        <begin position="1"/>
        <end position="26"/>
    </location>
</feature>
<dbReference type="SUPFAM" id="SSF46458">
    <property type="entry name" value="Globin-like"/>
    <property type="match status" value="1"/>
</dbReference>
<organism evidence="7 8">
    <name type="scientific">Pleionea litopenaei</name>
    <dbReference type="NCBI Taxonomy" id="3070815"/>
    <lineage>
        <taxon>Bacteria</taxon>
        <taxon>Pseudomonadati</taxon>
        <taxon>Pseudomonadota</taxon>
        <taxon>Gammaproteobacteria</taxon>
        <taxon>Oceanospirillales</taxon>
        <taxon>Pleioneaceae</taxon>
        <taxon>Pleionea</taxon>
    </lineage>
</organism>
<keyword evidence="3 5" id="KW-0479">Metal-binding</keyword>
<evidence type="ECO:0000256" key="3">
    <source>
        <dbReference type="ARBA" id="ARBA00022723"/>
    </source>
</evidence>
<dbReference type="GO" id="GO:0046872">
    <property type="term" value="F:metal ion binding"/>
    <property type="evidence" value="ECO:0007669"/>
    <property type="project" value="UniProtKB-KW"/>
</dbReference>
<dbReference type="EMBL" id="CP133548">
    <property type="protein sequence ID" value="WMS87791.1"/>
    <property type="molecule type" value="Genomic_DNA"/>
</dbReference>